<sequence length="71" mass="7625">MTKLGERLRLFLNKWGQAPRLAGIALSLSRSTGTDRYVVSGLAGLGALLSGFLANTFAKSVRQAGQQLNLY</sequence>
<accession>A0ABQ3Y741</accession>
<name>A0ABQ3Y741_9ACTN</name>
<dbReference type="EMBL" id="BOMI01000084">
    <property type="protein sequence ID" value="GID75816.1"/>
    <property type="molecule type" value="Genomic_DNA"/>
</dbReference>
<evidence type="ECO:0000313" key="3">
    <source>
        <dbReference type="Proteomes" id="UP000609879"/>
    </source>
</evidence>
<gene>
    <name evidence="2" type="ORF">Ade02nite_44570</name>
</gene>
<organism evidence="2 3">
    <name type="scientific">Paractinoplanes deccanensis</name>
    <dbReference type="NCBI Taxonomy" id="113561"/>
    <lineage>
        <taxon>Bacteria</taxon>
        <taxon>Bacillati</taxon>
        <taxon>Actinomycetota</taxon>
        <taxon>Actinomycetes</taxon>
        <taxon>Micromonosporales</taxon>
        <taxon>Micromonosporaceae</taxon>
        <taxon>Paractinoplanes</taxon>
    </lineage>
</organism>
<keyword evidence="3" id="KW-1185">Reference proteome</keyword>
<feature type="transmembrane region" description="Helical" evidence="1">
    <location>
        <begin position="37"/>
        <end position="58"/>
    </location>
</feature>
<evidence type="ECO:0000256" key="1">
    <source>
        <dbReference type="SAM" id="Phobius"/>
    </source>
</evidence>
<evidence type="ECO:0000313" key="2">
    <source>
        <dbReference type="EMBL" id="GID75816.1"/>
    </source>
</evidence>
<proteinExistence type="predicted"/>
<dbReference type="Proteomes" id="UP000609879">
    <property type="component" value="Unassembled WGS sequence"/>
</dbReference>
<keyword evidence="1" id="KW-0472">Membrane</keyword>
<keyword evidence="1" id="KW-0812">Transmembrane</keyword>
<comment type="caution">
    <text evidence="2">The sequence shown here is derived from an EMBL/GenBank/DDBJ whole genome shotgun (WGS) entry which is preliminary data.</text>
</comment>
<keyword evidence="1" id="KW-1133">Transmembrane helix</keyword>
<protein>
    <submittedName>
        <fullName evidence="2">Uncharacterized protein</fullName>
    </submittedName>
</protein>
<reference evidence="2 3" key="1">
    <citation type="submission" date="2021-01" db="EMBL/GenBank/DDBJ databases">
        <title>Whole genome shotgun sequence of Actinoplanes deccanensis NBRC 13994.</title>
        <authorList>
            <person name="Komaki H."/>
            <person name="Tamura T."/>
        </authorList>
    </citation>
    <scope>NUCLEOTIDE SEQUENCE [LARGE SCALE GENOMIC DNA]</scope>
    <source>
        <strain evidence="2 3">NBRC 13994</strain>
    </source>
</reference>
<dbReference type="RefSeq" id="WP_203766838.1">
    <property type="nucleotide sequence ID" value="NZ_BAAABO010000046.1"/>
</dbReference>